<organism evidence="3 4">
    <name type="scientific">Caenispirillum salinarum AK4</name>
    <dbReference type="NCBI Taxonomy" id="1238182"/>
    <lineage>
        <taxon>Bacteria</taxon>
        <taxon>Pseudomonadati</taxon>
        <taxon>Pseudomonadota</taxon>
        <taxon>Alphaproteobacteria</taxon>
        <taxon>Rhodospirillales</taxon>
        <taxon>Novispirillaceae</taxon>
        <taxon>Caenispirillum</taxon>
    </lineage>
</organism>
<keyword evidence="4" id="KW-1185">Reference proteome</keyword>
<dbReference type="EMBL" id="ANHY01000007">
    <property type="protein sequence ID" value="EKV30773.1"/>
    <property type="molecule type" value="Genomic_DNA"/>
</dbReference>
<keyword evidence="1" id="KW-0378">Hydrolase</keyword>
<reference evidence="3 4" key="1">
    <citation type="journal article" date="2013" name="Genome Announc.">
        <title>Draft Genome Sequence of an Alphaproteobacterium, Caenispirillum salinarum AK4(T), Isolated from a Solar Saltern.</title>
        <authorList>
            <person name="Khatri I."/>
            <person name="Singh A."/>
            <person name="Korpole S."/>
            <person name="Pinnaka A.K."/>
            <person name="Subramanian S."/>
        </authorList>
    </citation>
    <scope>NUCLEOTIDE SEQUENCE [LARGE SCALE GENOMIC DNA]</scope>
    <source>
        <strain evidence="3 4">AK4</strain>
    </source>
</reference>
<dbReference type="STRING" id="1238182.C882_4110"/>
<comment type="caution">
    <text evidence="3">The sequence shown here is derived from an EMBL/GenBank/DDBJ whole genome shotgun (WGS) entry which is preliminary data.</text>
</comment>
<sequence length="302" mass="32448">MTGPRTVDTPDRAGSAVYRGLDQAALDREYRARDQVPDFTIYTRRYAEMTAAARASLAVHEGLSYGDSEAETLDLYPAGEGAPLFVYIHGGYWRLLGREDSGFMAPAFVQAGCAVAALNYGLAPAVTLDEIVRQCRAAVAWLWHKADRFGIDRRRIVVGGSSAGGHLAGMLLAPGWHAELGVPEDVVAGGMAASGLFDLEPIRLSEINSWMSLDAETARRNSPLYKVPQGVGTPLVLTVGAHEQGEFKRQTAEFAAAWRAAGNLVHEVPAPDRHHFDVVLDLADPASALFEATMRMTGGGGR</sequence>
<name>K9HK94_9PROT</name>
<dbReference type="InterPro" id="IPR029058">
    <property type="entry name" value="AB_hydrolase_fold"/>
</dbReference>
<dbReference type="PANTHER" id="PTHR48081">
    <property type="entry name" value="AB HYDROLASE SUPERFAMILY PROTEIN C4A8.06C"/>
    <property type="match status" value="1"/>
</dbReference>
<evidence type="ECO:0000259" key="2">
    <source>
        <dbReference type="Pfam" id="PF20434"/>
    </source>
</evidence>
<evidence type="ECO:0000256" key="1">
    <source>
        <dbReference type="ARBA" id="ARBA00022801"/>
    </source>
</evidence>
<proteinExistence type="predicted"/>
<dbReference type="PATRIC" id="fig|1238182.3.peg.1772"/>
<accession>K9HK94</accession>
<feature type="domain" description="BD-FAE-like" evidence="2">
    <location>
        <begin position="80"/>
        <end position="171"/>
    </location>
</feature>
<protein>
    <submittedName>
        <fullName evidence="3">Esterase/lipase</fullName>
    </submittedName>
</protein>
<dbReference type="InterPro" id="IPR049492">
    <property type="entry name" value="BD-FAE-like_dom"/>
</dbReference>
<dbReference type="Pfam" id="PF20434">
    <property type="entry name" value="BD-FAE"/>
    <property type="match status" value="1"/>
</dbReference>
<dbReference type="Gene3D" id="3.40.50.1820">
    <property type="entry name" value="alpha/beta hydrolase"/>
    <property type="match status" value="1"/>
</dbReference>
<dbReference type="Proteomes" id="UP000009881">
    <property type="component" value="Unassembled WGS sequence"/>
</dbReference>
<dbReference type="AlphaFoldDB" id="K9HK94"/>
<dbReference type="PANTHER" id="PTHR48081:SF33">
    <property type="entry name" value="KYNURENINE FORMAMIDASE"/>
    <property type="match status" value="1"/>
</dbReference>
<dbReference type="InterPro" id="IPR050300">
    <property type="entry name" value="GDXG_lipolytic_enzyme"/>
</dbReference>
<dbReference type="RefSeq" id="WP_009540218.1">
    <property type="nucleotide sequence ID" value="NZ_ANHY01000007.1"/>
</dbReference>
<evidence type="ECO:0000313" key="3">
    <source>
        <dbReference type="EMBL" id="EKV30773.1"/>
    </source>
</evidence>
<dbReference type="OrthoDB" id="9771666at2"/>
<dbReference type="eggNOG" id="COG0657">
    <property type="taxonomic scope" value="Bacteria"/>
</dbReference>
<gene>
    <name evidence="3" type="ORF">C882_4110</name>
</gene>
<dbReference type="SUPFAM" id="SSF53474">
    <property type="entry name" value="alpha/beta-Hydrolases"/>
    <property type="match status" value="1"/>
</dbReference>
<dbReference type="GO" id="GO:0016787">
    <property type="term" value="F:hydrolase activity"/>
    <property type="evidence" value="ECO:0007669"/>
    <property type="project" value="UniProtKB-KW"/>
</dbReference>
<evidence type="ECO:0000313" key="4">
    <source>
        <dbReference type="Proteomes" id="UP000009881"/>
    </source>
</evidence>